<dbReference type="Proteomes" id="UP000249056">
    <property type="component" value="Unassembled WGS sequence"/>
</dbReference>
<accession>A0A395ILY6</accession>
<proteinExistence type="predicted"/>
<dbReference type="AlphaFoldDB" id="A0A395ILY6"/>
<evidence type="ECO:0000313" key="2">
    <source>
        <dbReference type="Proteomes" id="UP000249056"/>
    </source>
</evidence>
<gene>
    <name evidence="1" type="ORF">DID88_006888</name>
</gene>
<dbReference type="OrthoDB" id="6077919at2759"/>
<organism evidence="1 2">
    <name type="scientific">Monilinia fructigena</name>
    <dbReference type="NCBI Taxonomy" id="38457"/>
    <lineage>
        <taxon>Eukaryota</taxon>
        <taxon>Fungi</taxon>
        <taxon>Dikarya</taxon>
        <taxon>Ascomycota</taxon>
        <taxon>Pezizomycotina</taxon>
        <taxon>Leotiomycetes</taxon>
        <taxon>Helotiales</taxon>
        <taxon>Sclerotiniaceae</taxon>
        <taxon>Monilinia</taxon>
    </lineage>
</organism>
<comment type="caution">
    <text evidence="1">The sequence shown here is derived from an EMBL/GenBank/DDBJ whole genome shotgun (WGS) entry which is preliminary data.</text>
</comment>
<dbReference type="EMBL" id="QKRW01000054">
    <property type="protein sequence ID" value="RAL59399.1"/>
    <property type="molecule type" value="Genomic_DNA"/>
</dbReference>
<name>A0A395ILY6_9HELO</name>
<sequence>MSPPSRQLLDVPGFGGYYMESRIFTRFRGKKTTVRISRQFEDLYDWLLNPSYQSSETETTPINASTLTA</sequence>
<protein>
    <submittedName>
        <fullName evidence="1">Uncharacterized protein</fullName>
    </submittedName>
</protein>
<keyword evidence="2" id="KW-1185">Reference proteome</keyword>
<evidence type="ECO:0000313" key="1">
    <source>
        <dbReference type="EMBL" id="RAL59399.1"/>
    </source>
</evidence>
<reference evidence="1 2" key="1">
    <citation type="submission" date="2018-06" db="EMBL/GenBank/DDBJ databases">
        <title>Genome Sequence of the Brown Rot Fungal Pathogen Monilinia fructigena.</title>
        <authorList>
            <person name="Landi L."/>
            <person name="De Miccolis Angelini R.M."/>
            <person name="Pollastro S."/>
            <person name="Abate D."/>
            <person name="Faretra F."/>
            <person name="Romanazzi G."/>
        </authorList>
    </citation>
    <scope>NUCLEOTIDE SEQUENCE [LARGE SCALE GENOMIC DNA]</scope>
    <source>
        <strain evidence="1 2">Mfrg269</strain>
    </source>
</reference>